<proteinExistence type="predicted"/>
<evidence type="ECO:0000313" key="2">
    <source>
        <dbReference type="EMBL" id="RMB98886.1"/>
    </source>
</evidence>
<dbReference type="AlphaFoldDB" id="A0A3M0JVC5"/>
<evidence type="ECO:0000313" key="3">
    <source>
        <dbReference type="Proteomes" id="UP000269221"/>
    </source>
</evidence>
<evidence type="ECO:0000256" key="1">
    <source>
        <dbReference type="SAM" id="MobiDB-lite"/>
    </source>
</evidence>
<organism evidence="2 3">
    <name type="scientific">Hirundo rustica rustica</name>
    <dbReference type="NCBI Taxonomy" id="333673"/>
    <lineage>
        <taxon>Eukaryota</taxon>
        <taxon>Metazoa</taxon>
        <taxon>Chordata</taxon>
        <taxon>Craniata</taxon>
        <taxon>Vertebrata</taxon>
        <taxon>Euteleostomi</taxon>
        <taxon>Archelosauria</taxon>
        <taxon>Archosauria</taxon>
        <taxon>Dinosauria</taxon>
        <taxon>Saurischia</taxon>
        <taxon>Theropoda</taxon>
        <taxon>Coelurosauria</taxon>
        <taxon>Aves</taxon>
        <taxon>Neognathae</taxon>
        <taxon>Neoaves</taxon>
        <taxon>Telluraves</taxon>
        <taxon>Australaves</taxon>
        <taxon>Passeriformes</taxon>
        <taxon>Sylvioidea</taxon>
        <taxon>Hirundinidae</taxon>
        <taxon>Hirundo</taxon>
    </lineage>
</organism>
<dbReference type="EMBL" id="QRBI01000151">
    <property type="protein sequence ID" value="RMB98886.1"/>
    <property type="molecule type" value="Genomic_DNA"/>
</dbReference>
<sequence length="163" mass="17977">MSFAHGTSLQRRQSDDSTTCQRAGSSPQVRSPLIVLTHSQTRPCTIGEGHQAQLYGHGETLFLSAFGYSILAKPAPKLHLDFLNMWQSFSGHAHSGTQGTSGWAGTTHTMLLQQALEISRLPWMPGEIVTFGPFVPKDGQGYQSMLECLEARKFGEAHKIWIH</sequence>
<keyword evidence="3" id="KW-1185">Reference proteome</keyword>
<reference evidence="2 3" key="1">
    <citation type="submission" date="2018-07" db="EMBL/GenBank/DDBJ databases">
        <title>A high quality draft genome assembly of the barn swallow (H. rustica rustica).</title>
        <authorList>
            <person name="Formenti G."/>
            <person name="Chiara M."/>
            <person name="Poveda L."/>
            <person name="Francoijs K.-J."/>
            <person name="Bonisoli-Alquati A."/>
            <person name="Canova L."/>
            <person name="Gianfranceschi L."/>
            <person name="Horner D.S."/>
            <person name="Saino N."/>
        </authorList>
    </citation>
    <scope>NUCLEOTIDE SEQUENCE [LARGE SCALE GENOMIC DNA]</scope>
    <source>
        <strain evidence="2">Chelidonia</strain>
        <tissue evidence="2">Blood</tissue>
    </source>
</reference>
<name>A0A3M0JVC5_HIRRU</name>
<protein>
    <submittedName>
        <fullName evidence="2">Uncharacterized protein</fullName>
    </submittedName>
</protein>
<comment type="caution">
    <text evidence="2">The sequence shown here is derived from an EMBL/GenBank/DDBJ whole genome shotgun (WGS) entry which is preliminary data.</text>
</comment>
<gene>
    <name evidence="2" type="ORF">DUI87_24430</name>
</gene>
<feature type="region of interest" description="Disordered" evidence="1">
    <location>
        <begin position="1"/>
        <end position="32"/>
    </location>
</feature>
<accession>A0A3M0JVC5</accession>
<feature type="compositionally biased region" description="Polar residues" evidence="1">
    <location>
        <begin position="1"/>
        <end position="29"/>
    </location>
</feature>
<dbReference type="Proteomes" id="UP000269221">
    <property type="component" value="Unassembled WGS sequence"/>
</dbReference>